<dbReference type="GO" id="GO:0051015">
    <property type="term" value="F:actin filament binding"/>
    <property type="evidence" value="ECO:0007669"/>
    <property type="project" value="TreeGrafter"/>
</dbReference>
<dbReference type="GO" id="GO:0005521">
    <property type="term" value="F:lamin binding"/>
    <property type="evidence" value="ECO:0007669"/>
    <property type="project" value="TreeGrafter"/>
</dbReference>
<feature type="compositionally biased region" description="Low complexity" evidence="7">
    <location>
        <begin position="521"/>
        <end position="543"/>
    </location>
</feature>
<evidence type="ECO:0000256" key="6">
    <source>
        <dbReference type="ARBA" id="ARBA00023242"/>
    </source>
</evidence>
<feature type="transmembrane region" description="Helical" evidence="8">
    <location>
        <begin position="358"/>
        <end position="379"/>
    </location>
</feature>
<dbReference type="Proteomes" id="UP000694580">
    <property type="component" value="Chromosome 10"/>
</dbReference>
<keyword evidence="4 8" id="KW-1133">Transmembrane helix</keyword>
<keyword evidence="6" id="KW-0539">Nucleus</keyword>
<dbReference type="GO" id="GO:0005637">
    <property type="term" value="C:nuclear inner membrane"/>
    <property type="evidence" value="ECO:0007669"/>
    <property type="project" value="UniProtKB-SubCell"/>
</dbReference>
<dbReference type="InterPro" id="IPR018861">
    <property type="entry name" value="TMEM201_C"/>
</dbReference>
<dbReference type="Ensembl" id="ENSDCDT00010038694.1">
    <property type="protein sequence ID" value="ENSDCDP00010031290.1"/>
    <property type="gene ID" value="ENSDCDG00010019922.1"/>
</dbReference>
<dbReference type="PANTHER" id="PTHR28646">
    <property type="entry name" value="TRANSMEMBRANE PROTEIN 201"/>
    <property type="match status" value="1"/>
</dbReference>
<gene>
    <name evidence="11" type="primary">TMEM201</name>
</gene>
<accession>A0AAY4CDM8</accession>
<comment type="similarity">
    <text evidence="2">Belongs to the TMEM201 family.</text>
</comment>
<evidence type="ECO:0000256" key="3">
    <source>
        <dbReference type="ARBA" id="ARBA00022692"/>
    </source>
</evidence>
<dbReference type="InterPro" id="IPR018617">
    <property type="entry name" value="Ima1_N"/>
</dbReference>
<evidence type="ECO:0000256" key="2">
    <source>
        <dbReference type="ARBA" id="ARBA00007600"/>
    </source>
</evidence>
<feature type="region of interest" description="Disordered" evidence="7">
    <location>
        <begin position="411"/>
        <end position="475"/>
    </location>
</feature>
<evidence type="ECO:0000259" key="10">
    <source>
        <dbReference type="Pfam" id="PF10476"/>
    </source>
</evidence>
<feature type="domain" description="Transmembrane protein 201 C-terminal" evidence="10">
    <location>
        <begin position="235"/>
        <end position="423"/>
    </location>
</feature>
<keyword evidence="12" id="KW-1185">Reference proteome</keyword>
<evidence type="ECO:0000256" key="1">
    <source>
        <dbReference type="ARBA" id="ARBA00004473"/>
    </source>
</evidence>
<keyword evidence="3 8" id="KW-0812">Transmembrane</keyword>
<name>A0AAY4CDM8_9TELE</name>
<dbReference type="Pfam" id="PF09779">
    <property type="entry name" value="Ima1_N"/>
    <property type="match status" value="1"/>
</dbReference>
<dbReference type="Pfam" id="PF10476">
    <property type="entry name" value="DUF2448"/>
    <property type="match status" value="1"/>
</dbReference>
<sequence>MRPPCRDPVVLLAAIDISPRANRVFCETAVSPLRCFLLTSSATMDAFSQMLFEHPQLVYGGFGATACAAGGALLYRIATRKKPTHVIVNCWFCDQDTVVPYGNRNCWDCPSCDQYNGFQENGDYNKPIPAQYMEHLNHGISAGLPALETPKTLQWVNCQMLLCKKCNHNQTLKIKQLASFTPREDDNYDEEIEVYKHHLEQTYKLCRPCQTAVEYYIKHQNRQLRAQLFNYQLRCSRDVDKASLKNTYSLSTPAKVIFLRVLAFLFCMFLVSVSLIGYGEASGSPAGISTAARPPLNSSGEGSQVWAGLLYQLPEEVLENARMLWYYASEHQVGVASIGLFTCITGVVLAGQARMRRIDAVASILWFLVTCLYLAEIFSEDVPDWLGTAKFGSTSLCCLVGFTAAVATRKSMGQRRTRGRRYLPGSSRPGPLFPEVTPGSPAFVPSPPPNLAQLLTPHHSQRGRKASPSSLPSRLNRALSLGTIPSLTRTDSGCLFSGSRPSSQCKDSSPSDYFSLKSGSRHSSPGPSPTPSLAGSVTSTSSSARHRRPLISPARLNIGGRKLQLFSSSVEPHLPLPCVPEPSHVSHNVFMTDTIPFSSHHQDLSSLLEVGSVSERVDKRTDCSSGSSHCNVDTTTGSDCRSGWKGLLGHSIWPCLLVASLTGNLLFCSVYLHCNWR</sequence>
<reference evidence="11" key="2">
    <citation type="submission" date="2025-08" db="UniProtKB">
        <authorList>
            <consortium name="Ensembl"/>
        </authorList>
    </citation>
    <scope>IDENTIFICATION</scope>
</reference>
<evidence type="ECO:0000256" key="5">
    <source>
        <dbReference type="ARBA" id="ARBA00023136"/>
    </source>
</evidence>
<evidence type="ECO:0000256" key="4">
    <source>
        <dbReference type="ARBA" id="ARBA00022989"/>
    </source>
</evidence>
<evidence type="ECO:0000313" key="12">
    <source>
        <dbReference type="Proteomes" id="UP000694580"/>
    </source>
</evidence>
<feature type="region of interest" description="Disordered" evidence="7">
    <location>
        <begin position="492"/>
        <end position="553"/>
    </location>
</feature>
<proteinExistence type="inferred from homology"/>
<dbReference type="AlphaFoldDB" id="A0AAY4CDM8"/>
<feature type="transmembrane region" description="Helical" evidence="8">
    <location>
        <begin position="391"/>
        <end position="408"/>
    </location>
</feature>
<reference evidence="11 12" key="1">
    <citation type="submission" date="2020-06" db="EMBL/GenBank/DDBJ databases">
        <authorList>
            <consortium name="Wellcome Sanger Institute Data Sharing"/>
        </authorList>
    </citation>
    <scope>NUCLEOTIDE SEQUENCE [LARGE SCALE GENOMIC DNA]</scope>
</reference>
<keyword evidence="5 8" id="KW-0472">Membrane</keyword>
<protein>
    <recommendedName>
        <fullName evidence="13">Transmembrane protein 201</fullName>
    </recommendedName>
</protein>
<reference evidence="11" key="3">
    <citation type="submission" date="2025-09" db="UniProtKB">
        <authorList>
            <consortium name="Ensembl"/>
        </authorList>
    </citation>
    <scope>IDENTIFICATION</scope>
</reference>
<dbReference type="GO" id="GO:0030473">
    <property type="term" value="P:nuclear migration along microtubule"/>
    <property type="evidence" value="ECO:0007669"/>
    <property type="project" value="TreeGrafter"/>
</dbReference>
<feature type="transmembrane region" description="Helical" evidence="8">
    <location>
        <begin position="333"/>
        <end position="351"/>
    </location>
</feature>
<evidence type="ECO:0000256" key="8">
    <source>
        <dbReference type="SAM" id="Phobius"/>
    </source>
</evidence>
<organism evidence="11 12">
    <name type="scientific">Denticeps clupeoides</name>
    <name type="common">denticle herring</name>
    <dbReference type="NCBI Taxonomy" id="299321"/>
    <lineage>
        <taxon>Eukaryota</taxon>
        <taxon>Metazoa</taxon>
        <taxon>Chordata</taxon>
        <taxon>Craniata</taxon>
        <taxon>Vertebrata</taxon>
        <taxon>Euteleostomi</taxon>
        <taxon>Actinopterygii</taxon>
        <taxon>Neopterygii</taxon>
        <taxon>Teleostei</taxon>
        <taxon>Clupei</taxon>
        <taxon>Clupeiformes</taxon>
        <taxon>Denticipitoidei</taxon>
        <taxon>Denticipitidae</taxon>
        <taxon>Denticeps</taxon>
    </lineage>
</organism>
<dbReference type="RefSeq" id="XP_028850550.1">
    <property type="nucleotide sequence ID" value="XM_028994717.1"/>
</dbReference>
<evidence type="ECO:0008006" key="13">
    <source>
        <dbReference type="Google" id="ProtNLM"/>
    </source>
</evidence>
<feature type="transmembrane region" description="Helical" evidence="8">
    <location>
        <begin position="57"/>
        <end position="75"/>
    </location>
</feature>
<dbReference type="GeneID" id="114798770"/>
<evidence type="ECO:0000256" key="7">
    <source>
        <dbReference type="SAM" id="MobiDB-lite"/>
    </source>
</evidence>
<feature type="domain" description="Ima1 N-terminal" evidence="9">
    <location>
        <begin position="88"/>
        <end position="213"/>
    </location>
</feature>
<feature type="transmembrane region" description="Helical" evidence="8">
    <location>
        <begin position="257"/>
        <end position="278"/>
    </location>
</feature>
<dbReference type="GeneTree" id="ENSGT00940000164281"/>
<dbReference type="PANTHER" id="PTHR28646:SF1">
    <property type="entry name" value="TRANSMEMBRANE PROTEIN 201"/>
    <property type="match status" value="1"/>
</dbReference>
<feature type="compositionally biased region" description="Polar residues" evidence="7">
    <location>
        <begin position="499"/>
        <end position="512"/>
    </location>
</feature>
<feature type="compositionally biased region" description="Basic residues" evidence="7">
    <location>
        <begin position="412"/>
        <end position="421"/>
    </location>
</feature>
<evidence type="ECO:0000313" key="11">
    <source>
        <dbReference type="Ensembl" id="ENSDCDP00010031290.1"/>
    </source>
</evidence>
<evidence type="ECO:0000259" key="9">
    <source>
        <dbReference type="Pfam" id="PF09779"/>
    </source>
</evidence>
<dbReference type="InterPro" id="IPR040041">
    <property type="entry name" value="TMEM201"/>
</dbReference>
<comment type="subcellular location">
    <subcellularLocation>
        <location evidence="1">Nucleus inner membrane</location>
        <topology evidence="1">Multi-pass membrane protein</topology>
    </subcellularLocation>
</comment>